<dbReference type="Proteomes" id="UP001295740">
    <property type="component" value="Unassembled WGS sequence"/>
</dbReference>
<feature type="compositionally biased region" description="Low complexity" evidence="6">
    <location>
        <begin position="217"/>
        <end position="229"/>
    </location>
</feature>
<dbReference type="SUPFAM" id="SSF51445">
    <property type="entry name" value="(Trans)glycosidases"/>
    <property type="match status" value="1"/>
</dbReference>
<comment type="caution">
    <text evidence="9">The sequence shown here is derived from an EMBL/GenBank/DDBJ whole genome shotgun (WGS) entry which is preliminary data.</text>
</comment>
<evidence type="ECO:0000256" key="1">
    <source>
        <dbReference type="ARBA" id="ARBA00008682"/>
    </source>
</evidence>
<feature type="disulfide bond" evidence="5">
    <location>
        <begin position="268"/>
        <end position="282"/>
    </location>
</feature>
<evidence type="ECO:0000313" key="9">
    <source>
        <dbReference type="EMBL" id="CAJ2504362.1"/>
    </source>
</evidence>
<comment type="similarity">
    <text evidence="1">Belongs to the glycosyl hydrolase 18 family. Chitinase class V subfamily.</text>
</comment>
<feature type="domain" description="Chitin-binding type-1" evidence="7">
    <location>
        <begin position="254"/>
        <end position="293"/>
    </location>
</feature>
<evidence type="ECO:0000259" key="7">
    <source>
        <dbReference type="PROSITE" id="PS50941"/>
    </source>
</evidence>
<dbReference type="EMBL" id="CAUWAG010000006">
    <property type="protein sequence ID" value="CAJ2504362.1"/>
    <property type="molecule type" value="Genomic_DNA"/>
</dbReference>
<dbReference type="EC" id="3.2.1.14" evidence="2"/>
<keyword evidence="10" id="KW-1185">Reference proteome</keyword>
<evidence type="ECO:0000313" key="10">
    <source>
        <dbReference type="Proteomes" id="UP001295740"/>
    </source>
</evidence>
<dbReference type="InterPro" id="IPR018371">
    <property type="entry name" value="Chitin-binding_1_CS"/>
</dbReference>
<feature type="disulfide bond" evidence="5">
    <location>
        <begin position="313"/>
        <end position="327"/>
    </location>
</feature>
<dbReference type="InterPro" id="IPR029070">
    <property type="entry name" value="Chitinase_insertion_sf"/>
</dbReference>
<evidence type="ECO:0000256" key="6">
    <source>
        <dbReference type="SAM" id="MobiDB-lite"/>
    </source>
</evidence>
<dbReference type="InterPro" id="IPR001223">
    <property type="entry name" value="Glyco_hydro18_cat"/>
</dbReference>
<reference evidence="9" key="1">
    <citation type="submission" date="2023-10" db="EMBL/GenBank/DDBJ databases">
        <authorList>
            <person name="Hackl T."/>
        </authorList>
    </citation>
    <scope>NUCLEOTIDE SEQUENCE</scope>
</reference>
<dbReference type="GO" id="GO:0008843">
    <property type="term" value="F:endochitinase activity"/>
    <property type="evidence" value="ECO:0007669"/>
    <property type="project" value="UniProtKB-EC"/>
</dbReference>
<dbReference type="InterPro" id="IPR001002">
    <property type="entry name" value="Chitin-bd_1"/>
</dbReference>
<dbReference type="PROSITE" id="PS00026">
    <property type="entry name" value="CHIT_BIND_I_1"/>
    <property type="match status" value="1"/>
</dbReference>
<evidence type="ECO:0000256" key="2">
    <source>
        <dbReference type="ARBA" id="ARBA00012729"/>
    </source>
</evidence>
<name>A0AAI8VGA3_9PEZI</name>
<dbReference type="InterPro" id="IPR017853">
    <property type="entry name" value="GH"/>
</dbReference>
<dbReference type="SUPFAM" id="SSF54556">
    <property type="entry name" value="Chitinase insertion domain"/>
    <property type="match status" value="1"/>
</dbReference>
<feature type="disulfide bond" evidence="5">
    <location>
        <begin position="287"/>
        <end position="291"/>
    </location>
</feature>
<feature type="region of interest" description="Disordered" evidence="6">
    <location>
        <begin position="217"/>
        <end position="244"/>
    </location>
</feature>
<dbReference type="Gene3D" id="3.10.50.10">
    <property type="match status" value="1"/>
</dbReference>
<dbReference type="CDD" id="cd00035">
    <property type="entry name" value="ChtBD1"/>
    <property type="match status" value="1"/>
</dbReference>
<dbReference type="PROSITE" id="PS51910">
    <property type="entry name" value="GH18_2"/>
    <property type="match status" value="1"/>
</dbReference>
<evidence type="ECO:0000256" key="3">
    <source>
        <dbReference type="ARBA" id="ARBA00022669"/>
    </source>
</evidence>
<dbReference type="PANTHER" id="PTHR47700">
    <property type="entry name" value="V CHITINASE, PUTATIVE (AFU_ORTHOLOGUE AFUA_6G13720)-RELATED"/>
    <property type="match status" value="1"/>
</dbReference>
<evidence type="ECO:0000259" key="8">
    <source>
        <dbReference type="PROSITE" id="PS51910"/>
    </source>
</evidence>
<comment type="caution">
    <text evidence="5">Lacks conserved residue(s) required for the propagation of feature annotation.</text>
</comment>
<dbReference type="GO" id="GO:0005975">
    <property type="term" value="P:carbohydrate metabolic process"/>
    <property type="evidence" value="ECO:0007669"/>
    <property type="project" value="InterPro"/>
</dbReference>
<dbReference type="Pfam" id="PF00704">
    <property type="entry name" value="Glyco_hydro_18"/>
    <property type="match status" value="1"/>
</dbReference>
<evidence type="ECO:0000256" key="5">
    <source>
        <dbReference type="PROSITE-ProRule" id="PRU00261"/>
    </source>
</evidence>
<dbReference type="Pfam" id="PF00187">
    <property type="entry name" value="Chitin_bind_1"/>
    <property type="match status" value="1"/>
</dbReference>
<dbReference type="InterPro" id="IPR036861">
    <property type="entry name" value="Endochitinase-like_sf"/>
</dbReference>
<evidence type="ECO:0000256" key="4">
    <source>
        <dbReference type="ARBA" id="ARBA00023026"/>
    </source>
</evidence>
<dbReference type="PROSITE" id="PS50941">
    <property type="entry name" value="CHIT_BIND_I_2"/>
    <property type="match status" value="2"/>
</dbReference>
<dbReference type="AlphaFoldDB" id="A0AAI8VGA3"/>
<organism evidence="9 10">
    <name type="scientific">Anthostomella pinea</name>
    <dbReference type="NCBI Taxonomy" id="933095"/>
    <lineage>
        <taxon>Eukaryota</taxon>
        <taxon>Fungi</taxon>
        <taxon>Dikarya</taxon>
        <taxon>Ascomycota</taxon>
        <taxon>Pezizomycotina</taxon>
        <taxon>Sordariomycetes</taxon>
        <taxon>Xylariomycetidae</taxon>
        <taxon>Xylariales</taxon>
        <taxon>Xylariaceae</taxon>
        <taxon>Anthostomella</taxon>
    </lineage>
</organism>
<feature type="disulfide bond" evidence="5">
    <location>
        <begin position="308"/>
        <end position="320"/>
    </location>
</feature>
<dbReference type="GO" id="GO:0008061">
    <property type="term" value="F:chitin binding"/>
    <property type="evidence" value="ECO:0007669"/>
    <property type="project" value="UniProtKB-UniRule"/>
</dbReference>
<feature type="compositionally biased region" description="Polar residues" evidence="6">
    <location>
        <begin position="230"/>
        <end position="239"/>
    </location>
</feature>
<dbReference type="SMART" id="SM00636">
    <property type="entry name" value="Glyco_18"/>
    <property type="match status" value="1"/>
</dbReference>
<sequence>MVIGSPAFIIDLAFYSTIEGGTGAKTYCAPQNGRCGGRQFGGTYSEQDIQGNVYSILRRYITNTNLGTPPAGTYPFSFQTLWDDDPNAVSAAVVWTQGQVDSIYRRSLEQGSRFMSVVYDNGSIATFERALTEEEIDSHIEDYNRLQRRDITATNKPAPVHQRFEALAKAPPLPIIEIVRNYVDRLADLPVTSYINMVVGIFNTTLFDTLTTAAPPSTTANPGSATASNGNASLSTPDASKTPRHNIFRRQEDVGECGPSSPCSDGSCCNTEGHCGYRAENCGKGNCTSNCDATAACGRDSLDGKVSCPLNVCCSYYGFCGVGTDFCDSPHPDQPCQEGFGSCSDVAAPSCSGNSASGRSIGYYQVSNNYARECQRISPSQIAITGLPHLNLAFVSIDPSTFEVAPVDSRDVPYYTEFTALQSSSLQTWLSIGGWDFNDPGTTQSTFSTLASTASNRAAFISSLESFMANYKFQGVDIDWEYPGAPDRSGDPSDTENLVSLVKEMRAAFGSTYGISATIPASYWYLKWFDPVAMEPYVDFLGILSYDLHGPWDKTIKDVGPVIIGQTNIPELANWTLPLWYDQVDPSKVNMGLAYYGRGYTVEDINCVDVGCQWSGPGRPGPCTAFSGVMSLTEIEKLIPQLGVEPTLDSEAI</sequence>
<protein>
    <recommendedName>
        <fullName evidence="2">chitinase</fullName>
        <ecNumber evidence="2">3.2.1.14</ecNumber>
    </recommendedName>
</protein>
<feature type="domain" description="GH18" evidence="8">
    <location>
        <begin position="358"/>
        <end position="653"/>
    </location>
</feature>
<keyword evidence="3 5" id="KW-0147">Chitin-binding</keyword>
<feature type="domain" description="Chitin-binding type-1" evidence="7">
    <location>
        <begin position="294"/>
        <end position="345"/>
    </location>
</feature>
<proteinExistence type="inferred from homology"/>
<dbReference type="InterPro" id="IPR011583">
    <property type="entry name" value="Chitinase_II/V-like_cat"/>
</dbReference>
<dbReference type="SMART" id="SM00270">
    <property type="entry name" value="ChtBD1"/>
    <property type="match status" value="2"/>
</dbReference>
<dbReference type="Gene3D" id="3.30.60.10">
    <property type="entry name" value="Endochitinase-like"/>
    <property type="match status" value="1"/>
</dbReference>
<keyword evidence="4" id="KW-0843">Virulence</keyword>
<accession>A0AAI8VGA3</accession>
<dbReference type="PANTHER" id="PTHR47700:SF2">
    <property type="entry name" value="CHITINASE"/>
    <property type="match status" value="1"/>
</dbReference>
<dbReference type="InterPro" id="IPR053214">
    <property type="entry name" value="LysM12-like"/>
</dbReference>
<gene>
    <name evidence="9" type="ORF">KHLLAP_LOCUS4830</name>
</gene>
<feature type="disulfide bond" evidence="5">
    <location>
        <begin position="263"/>
        <end position="275"/>
    </location>
</feature>
<dbReference type="Gene3D" id="3.20.20.80">
    <property type="entry name" value="Glycosidases"/>
    <property type="match status" value="1"/>
</dbReference>
<dbReference type="SUPFAM" id="SSF57016">
    <property type="entry name" value="Plant lectins/antimicrobial peptides"/>
    <property type="match status" value="1"/>
</dbReference>
<keyword evidence="5" id="KW-1015">Disulfide bond</keyword>